<feature type="region of interest" description="Disordered" evidence="5">
    <location>
        <begin position="431"/>
        <end position="510"/>
    </location>
</feature>
<dbReference type="GO" id="GO:0008270">
    <property type="term" value="F:zinc ion binding"/>
    <property type="evidence" value="ECO:0007669"/>
    <property type="project" value="UniProtKB-KW"/>
</dbReference>
<dbReference type="Gramene" id="TVU18159">
    <property type="protein sequence ID" value="TVU18159"/>
    <property type="gene ID" value="EJB05_34237"/>
</dbReference>
<sequence length="568" mass="62657">GAGVPAAWNYGAVERALREASGRGAGNIFQPVVGKVFDSTEEAFEFINMYSWEVGFGIRFGWSRSNKSGRRTMQDIICACEGRVPRDGTRSIRCGCSAMVRLLRQEDDTWFISRFVLEHTHPLSRGCGERRQWKSHSRIDKMTRDLVRHLRDNNVQISRESIEGDMAKTLEIFENMKSSDPSMALRLDLDGGGRVRLVPSDAFRNSQRAATYETQYNRLISDRAADEGKEEHATKQVCRIMKVGVPIEHHAARVYTRRMFEKFGAELFRSGSFKCHAIDSNGSYKVSLINREGCGPNATCDFLVHREAGGAMLCCECKMFEHVGMPCRHIISVLVSDGASEIPSGLVLKRWSRDAKIGLQERNAADSKQLEADPASLHHVMYAAAMELVGMSGSSRQAFDVGLSFVSRAKEAISSMTVVGGADPVDCGEMARETASEAAVTEASGVTSVTAPPRVHSRGRPKEKRFKSPIESPGARKKKRIAKDGLEGSREPNRGKQSKPVDAGSKLVGSPSRKASIRCRSCGESGHYSWNCPGVNEEAGREPKGRRCKLCGEMGHYKSTCGRKSSYK</sequence>
<feature type="compositionally biased region" description="Basic and acidic residues" evidence="5">
    <location>
        <begin position="482"/>
        <end position="494"/>
    </location>
</feature>
<keyword evidence="2 4" id="KW-0863">Zinc-finger</keyword>
<dbReference type="InterPro" id="IPR001878">
    <property type="entry name" value="Znf_CCHC"/>
</dbReference>
<evidence type="ECO:0000259" key="6">
    <source>
        <dbReference type="PROSITE" id="PS50158"/>
    </source>
</evidence>
<accession>A0A5J9U3B9</accession>
<dbReference type="SMART" id="SM00575">
    <property type="entry name" value="ZnF_PMZ"/>
    <property type="match status" value="1"/>
</dbReference>
<feature type="non-terminal residue" evidence="8">
    <location>
        <position position="1"/>
    </location>
</feature>
<dbReference type="Pfam" id="PF03101">
    <property type="entry name" value="FAR1"/>
    <property type="match status" value="1"/>
</dbReference>
<dbReference type="SUPFAM" id="SSF57756">
    <property type="entry name" value="Retrovirus zinc finger-like domains"/>
    <property type="match status" value="1"/>
</dbReference>
<dbReference type="PROSITE" id="PS50158">
    <property type="entry name" value="ZF_CCHC"/>
    <property type="match status" value="1"/>
</dbReference>
<dbReference type="GO" id="GO:0003676">
    <property type="term" value="F:nucleic acid binding"/>
    <property type="evidence" value="ECO:0007669"/>
    <property type="project" value="InterPro"/>
</dbReference>
<keyword evidence="1" id="KW-0479">Metal-binding</keyword>
<evidence type="ECO:0000313" key="8">
    <source>
        <dbReference type="EMBL" id="TVU18159.1"/>
    </source>
</evidence>
<evidence type="ECO:0000256" key="1">
    <source>
        <dbReference type="ARBA" id="ARBA00022723"/>
    </source>
</evidence>
<dbReference type="SMART" id="SM00343">
    <property type="entry name" value="ZnF_C2HC"/>
    <property type="match status" value="2"/>
</dbReference>
<feature type="compositionally biased region" description="Basic residues" evidence="5">
    <location>
        <begin position="455"/>
        <end position="467"/>
    </location>
</feature>
<evidence type="ECO:0000313" key="9">
    <source>
        <dbReference type="Proteomes" id="UP000324897"/>
    </source>
</evidence>
<dbReference type="EMBL" id="RWGY01000029">
    <property type="protein sequence ID" value="TVU18159.1"/>
    <property type="molecule type" value="Genomic_DNA"/>
</dbReference>
<dbReference type="InterPro" id="IPR036875">
    <property type="entry name" value="Znf_CCHC_sf"/>
</dbReference>
<proteinExistence type="predicted"/>
<protein>
    <submittedName>
        <fullName evidence="8">Uncharacterized protein</fullName>
    </submittedName>
</protein>
<name>A0A5J9U3B9_9POAL</name>
<dbReference type="InterPro" id="IPR007527">
    <property type="entry name" value="Znf_SWIM"/>
</dbReference>
<dbReference type="Gene3D" id="4.10.60.10">
    <property type="entry name" value="Zinc finger, CCHC-type"/>
    <property type="match status" value="1"/>
</dbReference>
<feature type="domain" description="SWIM-type" evidence="7">
    <location>
        <begin position="302"/>
        <end position="338"/>
    </location>
</feature>
<dbReference type="InterPro" id="IPR006564">
    <property type="entry name" value="Znf_PMZ"/>
</dbReference>
<dbReference type="InterPro" id="IPR004330">
    <property type="entry name" value="FAR1_DNA_bnd_dom"/>
</dbReference>
<comment type="caution">
    <text evidence="8">The sequence shown here is derived from an EMBL/GenBank/DDBJ whole genome shotgun (WGS) entry which is preliminary data.</text>
</comment>
<evidence type="ECO:0000259" key="7">
    <source>
        <dbReference type="PROSITE" id="PS50966"/>
    </source>
</evidence>
<dbReference type="PANTHER" id="PTHR47482">
    <property type="entry name" value="OS11G0632001 PROTEIN"/>
    <property type="match status" value="1"/>
</dbReference>
<gene>
    <name evidence="8" type="ORF">EJB05_34237</name>
</gene>
<dbReference type="PANTHER" id="PTHR47482:SF5">
    <property type="entry name" value="FAR1 DOMAIN-CONTAINING PROTEIN"/>
    <property type="match status" value="1"/>
</dbReference>
<feature type="domain" description="CCHC-type" evidence="6">
    <location>
        <begin position="518"/>
        <end position="533"/>
    </location>
</feature>
<dbReference type="OrthoDB" id="1928232at2759"/>
<dbReference type="Pfam" id="PF04434">
    <property type="entry name" value="SWIM"/>
    <property type="match status" value="1"/>
</dbReference>
<evidence type="ECO:0000256" key="2">
    <source>
        <dbReference type="ARBA" id="ARBA00022771"/>
    </source>
</evidence>
<evidence type="ECO:0000256" key="3">
    <source>
        <dbReference type="ARBA" id="ARBA00022833"/>
    </source>
</evidence>
<dbReference type="Proteomes" id="UP000324897">
    <property type="component" value="Chromosome 7"/>
</dbReference>
<keyword evidence="3" id="KW-0862">Zinc</keyword>
<dbReference type="AlphaFoldDB" id="A0A5J9U3B9"/>
<dbReference type="PROSITE" id="PS50966">
    <property type="entry name" value="ZF_SWIM"/>
    <property type="match status" value="1"/>
</dbReference>
<organism evidence="8 9">
    <name type="scientific">Eragrostis curvula</name>
    <name type="common">weeping love grass</name>
    <dbReference type="NCBI Taxonomy" id="38414"/>
    <lineage>
        <taxon>Eukaryota</taxon>
        <taxon>Viridiplantae</taxon>
        <taxon>Streptophyta</taxon>
        <taxon>Embryophyta</taxon>
        <taxon>Tracheophyta</taxon>
        <taxon>Spermatophyta</taxon>
        <taxon>Magnoliopsida</taxon>
        <taxon>Liliopsida</taxon>
        <taxon>Poales</taxon>
        <taxon>Poaceae</taxon>
        <taxon>PACMAD clade</taxon>
        <taxon>Chloridoideae</taxon>
        <taxon>Eragrostideae</taxon>
        <taxon>Eragrostidinae</taxon>
        <taxon>Eragrostis</taxon>
    </lineage>
</organism>
<reference evidence="8 9" key="1">
    <citation type="journal article" date="2019" name="Sci. Rep.">
        <title>A high-quality genome of Eragrostis curvula grass provides insights into Poaceae evolution and supports new strategies to enhance forage quality.</title>
        <authorList>
            <person name="Carballo J."/>
            <person name="Santos B.A.C.M."/>
            <person name="Zappacosta D."/>
            <person name="Garbus I."/>
            <person name="Selva J.P."/>
            <person name="Gallo C.A."/>
            <person name="Diaz A."/>
            <person name="Albertini E."/>
            <person name="Caccamo M."/>
            <person name="Echenique V."/>
        </authorList>
    </citation>
    <scope>NUCLEOTIDE SEQUENCE [LARGE SCALE GENOMIC DNA]</scope>
    <source>
        <strain evidence="9">cv. Victoria</strain>
        <tissue evidence="8">Leaf</tissue>
    </source>
</reference>
<evidence type="ECO:0000256" key="5">
    <source>
        <dbReference type="SAM" id="MobiDB-lite"/>
    </source>
</evidence>
<keyword evidence="9" id="KW-1185">Reference proteome</keyword>
<evidence type="ECO:0000256" key="4">
    <source>
        <dbReference type="PROSITE-ProRule" id="PRU00047"/>
    </source>
</evidence>